<evidence type="ECO:0000256" key="1">
    <source>
        <dbReference type="ARBA" id="ARBA00004138"/>
    </source>
</evidence>
<dbReference type="GO" id="GO:0005856">
    <property type="term" value="C:cytoskeleton"/>
    <property type="evidence" value="ECO:0007669"/>
    <property type="project" value="UniProtKB-SubCell"/>
</dbReference>
<dbReference type="EMBL" id="AGSI01000009">
    <property type="protein sequence ID" value="EIE22734.1"/>
    <property type="molecule type" value="Genomic_DNA"/>
</dbReference>
<proteinExistence type="predicted"/>
<dbReference type="AlphaFoldDB" id="I0YWG5"/>
<comment type="caution">
    <text evidence="8">The sequence shown here is derived from an EMBL/GenBank/DDBJ whole genome shotgun (WGS) entry which is preliminary data.</text>
</comment>
<evidence type="ECO:0000256" key="4">
    <source>
        <dbReference type="ARBA" id="ARBA00023212"/>
    </source>
</evidence>
<dbReference type="GO" id="GO:0005516">
    <property type="term" value="F:calmodulin binding"/>
    <property type="evidence" value="ECO:0007669"/>
    <property type="project" value="TreeGrafter"/>
</dbReference>
<organism evidence="8 9">
    <name type="scientific">Coccomyxa subellipsoidea (strain C-169)</name>
    <name type="common">Green microalga</name>
    <dbReference type="NCBI Taxonomy" id="574566"/>
    <lineage>
        <taxon>Eukaryota</taxon>
        <taxon>Viridiplantae</taxon>
        <taxon>Chlorophyta</taxon>
        <taxon>core chlorophytes</taxon>
        <taxon>Trebouxiophyceae</taxon>
        <taxon>Trebouxiophyceae incertae sedis</taxon>
        <taxon>Coccomyxaceae</taxon>
        <taxon>Coccomyxa</taxon>
        <taxon>Coccomyxa subellipsoidea</taxon>
    </lineage>
</organism>
<dbReference type="eggNOG" id="ENOG502RC0I">
    <property type="taxonomic scope" value="Eukaryota"/>
</dbReference>
<dbReference type="STRING" id="574566.I0YWG5"/>
<evidence type="ECO:0000256" key="5">
    <source>
        <dbReference type="ARBA" id="ARBA00023273"/>
    </source>
</evidence>
<dbReference type="InterPro" id="IPR027012">
    <property type="entry name" value="Enkurin_dom"/>
</dbReference>
<evidence type="ECO:0000256" key="6">
    <source>
        <dbReference type="SAM" id="Coils"/>
    </source>
</evidence>
<evidence type="ECO:0000313" key="8">
    <source>
        <dbReference type="EMBL" id="EIE22734.1"/>
    </source>
</evidence>
<comment type="subcellular location">
    <subcellularLocation>
        <location evidence="1">Cell projection</location>
        <location evidence="1">Cilium</location>
    </subcellularLocation>
    <subcellularLocation>
        <location evidence="2">Cytoplasm</location>
        <location evidence="2">Cytoskeleton</location>
    </subcellularLocation>
</comment>
<dbReference type="PANTHER" id="PTHR21490">
    <property type="entry name" value="ENKURIN-RELATED"/>
    <property type="match status" value="1"/>
</dbReference>
<dbReference type="PROSITE" id="PS51665">
    <property type="entry name" value="ENKURIN"/>
    <property type="match status" value="1"/>
</dbReference>
<dbReference type="Proteomes" id="UP000007264">
    <property type="component" value="Unassembled WGS sequence"/>
</dbReference>
<keyword evidence="3" id="KW-0963">Cytoplasm</keyword>
<reference evidence="8 9" key="1">
    <citation type="journal article" date="2012" name="Genome Biol.">
        <title>The genome of the polar eukaryotic microalga coccomyxa subellipsoidea reveals traits of cold adaptation.</title>
        <authorList>
            <person name="Blanc G."/>
            <person name="Agarkova I."/>
            <person name="Grimwood J."/>
            <person name="Kuo A."/>
            <person name="Brueggeman A."/>
            <person name="Dunigan D."/>
            <person name="Gurnon J."/>
            <person name="Ladunga I."/>
            <person name="Lindquist E."/>
            <person name="Lucas S."/>
            <person name="Pangilinan J."/>
            <person name="Proschold T."/>
            <person name="Salamov A."/>
            <person name="Schmutz J."/>
            <person name="Weeks D."/>
            <person name="Yamada T."/>
            <person name="Claverie J.M."/>
            <person name="Grigoriev I."/>
            <person name="Van Etten J."/>
            <person name="Lomsadze A."/>
            <person name="Borodovsky M."/>
        </authorList>
    </citation>
    <scope>NUCLEOTIDE SEQUENCE [LARGE SCALE GENOMIC DNA]</scope>
    <source>
        <strain evidence="8 9">C-169</strain>
    </source>
</reference>
<evidence type="ECO:0000313" key="9">
    <source>
        <dbReference type="Proteomes" id="UP000007264"/>
    </source>
</evidence>
<dbReference type="Pfam" id="PF13864">
    <property type="entry name" value="Enkurin"/>
    <property type="match status" value="1"/>
</dbReference>
<evidence type="ECO:0000256" key="3">
    <source>
        <dbReference type="ARBA" id="ARBA00022490"/>
    </source>
</evidence>
<keyword evidence="4" id="KW-0206">Cytoskeleton</keyword>
<accession>I0YWG5</accession>
<evidence type="ECO:0000259" key="7">
    <source>
        <dbReference type="PROSITE" id="PS51665"/>
    </source>
</evidence>
<keyword evidence="6" id="KW-0175">Coiled coil</keyword>
<dbReference type="InterPro" id="IPR052102">
    <property type="entry name" value="Enkurin_domain-protein"/>
</dbReference>
<dbReference type="RefSeq" id="XP_005647278.1">
    <property type="nucleotide sequence ID" value="XM_005647221.1"/>
</dbReference>
<feature type="coiled-coil region" evidence="6">
    <location>
        <begin position="60"/>
        <end position="87"/>
    </location>
</feature>
<dbReference type="GO" id="GO:0005929">
    <property type="term" value="C:cilium"/>
    <property type="evidence" value="ECO:0007669"/>
    <property type="project" value="UniProtKB-SubCell"/>
</dbReference>
<dbReference type="PANTHER" id="PTHR21490:SF0">
    <property type="entry name" value="ENKURIN"/>
    <property type="match status" value="1"/>
</dbReference>
<gene>
    <name evidence="8" type="ORF">COCSUDRAFT_16080</name>
</gene>
<dbReference type="OrthoDB" id="2123594at2759"/>
<sequence>MVRKGPVPLRAERPIIQDRSSKDFVTLNALENIKARPPLVDQEEYWYTSKPSFGKVPGYLKHTKRQIAEEKAKMDAYLAEQEQVEQARELPKEEKDLLVRLLKTKWQQLNSDFLKLPFSLDTPSKKKRKEMYEAQLQQIEKDIWLLQRSEKLVITAG</sequence>
<name>I0YWG5_COCSC</name>
<evidence type="ECO:0000256" key="2">
    <source>
        <dbReference type="ARBA" id="ARBA00004245"/>
    </source>
</evidence>
<keyword evidence="5" id="KW-0966">Cell projection</keyword>
<protein>
    <recommendedName>
        <fullName evidence="7">Enkurin domain-containing protein</fullName>
    </recommendedName>
</protein>
<feature type="domain" description="Enkurin" evidence="7">
    <location>
        <begin position="62"/>
        <end position="154"/>
    </location>
</feature>
<dbReference type="KEGG" id="csl:COCSUDRAFT_16080"/>
<dbReference type="GeneID" id="17040721"/>
<keyword evidence="9" id="KW-1185">Reference proteome</keyword>